<dbReference type="SUPFAM" id="SSF55073">
    <property type="entry name" value="Nucleotide cyclase"/>
    <property type="match status" value="1"/>
</dbReference>
<dbReference type="PROSITE" id="PS50887">
    <property type="entry name" value="GGDEF"/>
    <property type="match status" value="1"/>
</dbReference>
<evidence type="ECO:0000259" key="2">
    <source>
        <dbReference type="PROSITE" id="PS50887"/>
    </source>
</evidence>
<dbReference type="InterPro" id="IPR001633">
    <property type="entry name" value="EAL_dom"/>
</dbReference>
<dbReference type="AlphaFoldDB" id="A0A5K7WY08"/>
<dbReference type="RefSeq" id="WP_051577793.1">
    <property type="nucleotide sequence ID" value="NZ_AP021853.1"/>
</dbReference>
<sequence length="616" mass="70762">MSDQWNKANWLKKVKEQPAELSISDHRIRRRIQLLNLHLFDLQLLRWVRPFLLRLSDEIADATTEFVFDLFKFQSTLLPRSLSTTIRDKNVEITQMFLSGVLDQRFIRSSREQALLCFRYQLDLSNQIALSHGFINCIIEAINRQVNCREQALIISKALEKIVNLNLQLIMENYQQLKDNNDQKKEEAIRFKAYHDPLTGLPNQLVAEEVIEAMIDQRKDHSFSVFKINIDRLKMINEMYGRTIGNKLLIMLSGRINAALEPLAAELYRISSDEFMILFKNRLSRSELIDAAELLTHTSELPFIVDGKEIYATYSIGISRFPQDGANSVQLFGCADAALREAKKDTKESYFFYNTMLHQQLMKKICIEDELQKALYKQQFVLYYQPQVDAGSGALVGVEALLRWEHPIHGILPPSGFIAVAEETGIIREIGWWVLNEACRQMKKWQETGALNVPISVNLSFNQFRDETVVKQVAHALKMSGLAPNRLNLEITESMMAEDLERSVRILNEIRALGVGVSLDDFGTGYSSLSYLKNLPINQLKIDRSFVIDIVRNHRDQAIVAAIVTLAKQLWVDVIVEGIETEEQLRAIEACRCRAIQGYYYSQPLAESDFTEKYLA</sequence>
<dbReference type="Proteomes" id="UP000326951">
    <property type="component" value="Chromosome"/>
</dbReference>
<feature type="domain" description="EAL" evidence="1">
    <location>
        <begin position="364"/>
        <end position="616"/>
    </location>
</feature>
<organism evidence="3 4">
    <name type="scientific">Sporolactobacillus terrae</name>
    <dbReference type="NCBI Taxonomy" id="269673"/>
    <lineage>
        <taxon>Bacteria</taxon>
        <taxon>Bacillati</taxon>
        <taxon>Bacillota</taxon>
        <taxon>Bacilli</taxon>
        <taxon>Bacillales</taxon>
        <taxon>Sporolactobacillaceae</taxon>
        <taxon>Sporolactobacillus</taxon>
    </lineage>
</organism>
<dbReference type="GO" id="GO:0019825">
    <property type="term" value="F:oxygen binding"/>
    <property type="evidence" value="ECO:0007669"/>
    <property type="project" value="InterPro"/>
</dbReference>
<dbReference type="GO" id="GO:0020037">
    <property type="term" value="F:heme binding"/>
    <property type="evidence" value="ECO:0007669"/>
    <property type="project" value="InterPro"/>
</dbReference>
<proteinExistence type="predicted"/>
<dbReference type="CDD" id="cd01948">
    <property type="entry name" value="EAL"/>
    <property type="match status" value="1"/>
</dbReference>
<dbReference type="Gene3D" id="3.20.20.450">
    <property type="entry name" value="EAL domain"/>
    <property type="match status" value="1"/>
</dbReference>
<dbReference type="InterPro" id="IPR035919">
    <property type="entry name" value="EAL_sf"/>
</dbReference>
<evidence type="ECO:0008006" key="5">
    <source>
        <dbReference type="Google" id="ProtNLM"/>
    </source>
</evidence>
<dbReference type="GO" id="GO:0071111">
    <property type="term" value="F:cyclic-guanylate-specific phosphodiesterase activity"/>
    <property type="evidence" value="ECO:0007669"/>
    <property type="project" value="InterPro"/>
</dbReference>
<dbReference type="Pfam" id="PF11563">
    <property type="entry name" value="Protoglobin"/>
    <property type="match status" value="1"/>
</dbReference>
<dbReference type="InterPro" id="IPR000160">
    <property type="entry name" value="GGDEF_dom"/>
</dbReference>
<dbReference type="InterPro" id="IPR044398">
    <property type="entry name" value="Globin-sensor_dom"/>
</dbReference>
<dbReference type="PANTHER" id="PTHR33121:SF70">
    <property type="entry name" value="SIGNALING PROTEIN YKOW"/>
    <property type="match status" value="1"/>
</dbReference>
<dbReference type="PANTHER" id="PTHR33121">
    <property type="entry name" value="CYCLIC DI-GMP PHOSPHODIESTERASE PDEF"/>
    <property type="match status" value="1"/>
</dbReference>
<dbReference type="InterPro" id="IPR012292">
    <property type="entry name" value="Globin/Proto"/>
</dbReference>
<dbReference type="NCBIfam" id="TIGR00254">
    <property type="entry name" value="GGDEF"/>
    <property type="match status" value="1"/>
</dbReference>
<name>A0A5K7WY08_9BACL</name>
<reference evidence="3 4" key="1">
    <citation type="submission" date="2019-09" db="EMBL/GenBank/DDBJ databases">
        <title>Complete genome sequence of Sporolactobacillus terrae 70-3.</title>
        <authorList>
            <person name="Tanaka N."/>
            <person name="Shiwa Y."/>
            <person name="Fujita N."/>
            <person name="Tanasupawat S."/>
        </authorList>
    </citation>
    <scope>NUCLEOTIDE SEQUENCE [LARGE SCALE GENOMIC DNA]</scope>
    <source>
        <strain evidence="3 4">70-3</strain>
    </source>
</reference>
<dbReference type="InterPro" id="IPR050706">
    <property type="entry name" value="Cyclic-di-GMP_PDE-like"/>
</dbReference>
<feature type="domain" description="GGDEF" evidence="2">
    <location>
        <begin position="221"/>
        <end position="355"/>
    </location>
</feature>
<dbReference type="EMBL" id="AP021853">
    <property type="protein sequence ID" value="BBN99551.1"/>
    <property type="molecule type" value="Genomic_DNA"/>
</dbReference>
<dbReference type="SMART" id="SM00267">
    <property type="entry name" value="GGDEF"/>
    <property type="match status" value="1"/>
</dbReference>
<dbReference type="Pfam" id="PF00990">
    <property type="entry name" value="GGDEF"/>
    <property type="match status" value="1"/>
</dbReference>
<evidence type="ECO:0000259" key="1">
    <source>
        <dbReference type="PROSITE" id="PS50883"/>
    </source>
</evidence>
<evidence type="ECO:0000313" key="4">
    <source>
        <dbReference type="Proteomes" id="UP000326951"/>
    </source>
</evidence>
<evidence type="ECO:0000313" key="3">
    <source>
        <dbReference type="EMBL" id="BBN99551.1"/>
    </source>
</evidence>
<dbReference type="PROSITE" id="PS50883">
    <property type="entry name" value="EAL"/>
    <property type="match status" value="1"/>
</dbReference>
<dbReference type="InterPro" id="IPR029787">
    <property type="entry name" value="Nucleotide_cyclase"/>
</dbReference>
<accession>A0A5K7WY08</accession>
<dbReference type="Gene3D" id="3.30.70.270">
    <property type="match status" value="1"/>
</dbReference>
<dbReference type="FunFam" id="3.20.20.450:FF:000001">
    <property type="entry name" value="Cyclic di-GMP phosphodiesterase yahA"/>
    <property type="match status" value="1"/>
</dbReference>
<dbReference type="Pfam" id="PF00563">
    <property type="entry name" value="EAL"/>
    <property type="match status" value="1"/>
</dbReference>
<dbReference type="InterPro" id="IPR043128">
    <property type="entry name" value="Rev_trsase/Diguanyl_cyclase"/>
</dbReference>
<dbReference type="Gene3D" id="1.10.490.10">
    <property type="entry name" value="Globins"/>
    <property type="match status" value="1"/>
</dbReference>
<gene>
    <name evidence="3" type="ORF">St703_22560</name>
</gene>
<dbReference type="CDD" id="cd01949">
    <property type="entry name" value="GGDEF"/>
    <property type="match status" value="1"/>
</dbReference>
<protein>
    <recommendedName>
        <fullName evidence="5">GGDEF-domain containing protein</fullName>
    </recommendedName>
</protein>
<dbReference type="SUPFAM" id="SSF141868">
    <property type="entry name" value="EAL domain-like"/>
    <property type="match status" value="1"/>
</dbReference>
<dbReference type="SMART" id="SM00052">
    <property type="entry name" value="EAL"/>
    <property type="match status" value="1"/>
</dbReference>